<dbReference type="RefSeq" id="XP_041218350.1">
    <property type="nucleotide sequence ID" value="XM_041369145.1"/>
</dbReference>
<protein>
    <submittedName>
        <fullName evidence="2">Uncharacterized protein</fullName>
    </submittedName>
</protein>
<accession>A0AAD4DTB5</accession>
<sequence>MHGPPKLWIALFPTEHAHCRQDKRREDLVAMVQRQHKRWPFKEGKRRFTSKTNMVHMRAVLLNPAYGFTRPRAAASKQVAAQRSNAVSADGPIPPPPPPVLSSAPSPPPPPVLSSAPSSPPTLPPPSPLALPSLQPTAIETEDPVGTELEHGTEMDFGSCALPDSMDSSGQAAGRATGENEMAMQDMDLYVDFMHPSADLERFAYSVALEQVGALNDLTGEWQGSMMQLIERLHEKAPGIEDALEITYPDPAHPEYLRWLVSAAAGGLLHSTPDAPSIHIPADNVLTLHVRFGQMRAAATAPGAAPAPAPGAAHGQHCATASGSRASQSRTATAWLAEKAQEEPGYAAFKAGQHRIQPNAAVVASWQFAVQFCERYSQKPCPVSEPSDSCQSWSLARGLRIKKKDVQDALGVGSTWMAEAQQAVHILRQYAMTKHPQLTITIQQIVCAHGTFHFNHAMGFDAATISSHDNAFDLEHWRKNFKPWVSTLLPSLTMGFDAATLSSHDNG</sequence>
<reference evidence="2" key="1">
    <citation type="journal article" date="2020" name="New Phytol.">
        <title>Comparative genomics reveals dynamic genome evolution in host specialist ectomycorrhizal fungi.</title>
        <authorList>
            <person name="Lofgren L.A."/>
            <person name="Nguyen N.H."/>
            <person name="Vilgalys R."/>
            <person name="Ruytinx J."/>
            <person name="Liao H.L."/>
            <person name="Branco S."/>
            <person name="Kuo A."/>
            <person name="LaButti K."/>
            <person name="Lipzen A."/>
            <person name="Andreopoulos W."/>
            <person name="Pangilinan J."/>
            <person name="Riley R."/>
            <person name="Hundley H."/>
            <person name="Na H."/>
            <person name="Barry K."/>
            <person name="Grigoriev I.V."/>
            <person name="Stajich J.E."/>
            <person name="Kennedy P.G."/>
        </authorList>
    </citation>
    <scope>NUCLEOTIDE SEQUENCE</scope>
    <source>
        <strain evidence="2">FC203</strain>
    </source>
</reference>
<dbReference type="EMBL" id="JABBWK010000118">
    <property type="protein sequence ID" value="KAG1891874.1"/>
    <property type="molecule type" value="Genomic_DNA"/>
</dbReference>
<evidence type="ECO:0000313" key="3">
    <source>
        <dbReference type="Proteomes" id="UP001195769"/>
    </source>
</evidence>
<dbReference type="GeneID" id="64663443"/>
<feature type="region of interest" description="Disordered" evidence="1">
    <location>
        <begin position="149"/>
        <end position="175"/>
    </location>
</feature>
<feature type="compositionally biased region" description="Pro residues" evidence="1">
    <location>
        <begin position="92"/>
        <end position="129"/>
    </location>
</feature>
<keyword evidence="3" id="KW-1185">Reference proteome</keyword>
<dbReference type="AlphaFoldDB" id="A0AAD4DTB5"/>
<proteinExistence type="predicted"/>
<evidence type="ECO:0000313" key="2">
    <source>
        <dbReference type="EMBL" id="KAG1891874.1"/>
    </source>
</evidence>
<organism evidence="2 3">
    <name type="scientific">Suillus fuscotomentosus</name>
    <dbReference type="NCBI Taxonomy" id="1912939"/>
    <lineage>
        <taxon>Eukaryota</taxon>
        <taxon>Fungi</taxon>
        <taxon>Dikarya</taxon>
        <taxon>Basidiomycota</taxon>
        <taxon>Agaricomycotina</taxon>
        <taxon>Agaricomycetes</taxon>
        <taxon>Agaricomycetidae</taxon>
        <taxon>Boletales</taxon>
        <taxon>Suillineae</taxon>
        <taxon>Suillaceae</taxon>
        <taxon>Suillus</taxon>
    </lineage>
</organism>
<dbReference type="Proteomes" id="UP001195769">
    <property type="component" value="Unassembled WGS sequence"/>
</dbReference>
<comment type="caution">
    <text evidence="2">The sequence shown here is derived from an EMBL/GenBank/DDBJ whole genome shotgun (WGS) entry which is preliminary data.</text>
</comment>
<gene>
    <name evidence="2" type="ORF">F5891DRAFT_1209800</name>
</gene>
<feature type="region of interest" description="Disordered" evidence="1">
    <location>
        <begin position="76"/>
        <end position="133"/>
    </location>
</feature>
<name>A0AAD4DTB5_9AGAM</name>
<evidence type="ECO:0000256" key="1">
    <source>
        <dbReference type="SAM" id="MobiDB-lite"/>
    </source>
</evidence>